<dbReference type="RefSeq" id="WP_091651277.1">
    <property type="nucleotide sequence ID" value="NZ_FNHQ01000020.1"/>
</dbReference>
<gene>
    <name evidence="1" type="ORF">SAMN05660299_01971</name>
</gene>
<proteinExistence type="predicted"/>
<organism evidence="1 2">
    <name type="scientific">Megasphaera paucivorans</name>
    <dbReference type="NCBI Taxonomy" id="349095"/>
    <lineage>
        <taxon>Bacteria</taxon>
        <taxon>Bacillati</taxon>
        <taxon>Bacillota</taxon>
        <taxon>Negativicutes</taxon>
        <taxon>Veillonellales</taxon>
        <taxon>Veillonellaceae</taxon>
        <taxon>Megasphaera</taxon>
    </lineage>
</organism>
<protein>
    <submittedName>
        <fullName evidence="1">Uncharacterized protein</fullName>
    </submittedName>
</protein>
<evidence type="ECO:0000313" key="2">
    <source>
        <dbReference type="Proteomes" id="UP000199309"/>
    </source>
</evidence>
<evidence type="ECO:0000313" key="1">
    <source>
        <dbReference type="EMBL" id="SDN02722.1"/>
    </source>
</evidence>
<sequence>MAEEMMEEVPVIVIEDEEGNEVYYHEETSLEYDGKKFSILVRYTEDENGEEAIPEDAETIIARVEMEDGEPLYVAPTDEEFEAVLQEYEKMFNEE</sequence>
<dbReference type="STRING" id="349095.SAMN05660299_01971"/>
<dbReference type="OrthoDB" id="1624575at2"/>
<dbReference type="AlphaFoldDB" id="A0A1G9Y0X3"/>
<accession>A0A1G9Y0X3</accession>
<reference evidence="1 2" key="1">
    <citation type="submission" date="2016-10" db="EMBL/GenBank/DDBJ databases">
        <authorList>
            <person name="de Groot N.N."/>
        </authorList>
    </citation>
    <scope>NUCLEOTIDE SEQUENCE [LARGE SCALE GENOMIC DNA]</scope>
    <source>
        <strain evidence="1 2">DSM 16981</strain>
    </source>
</reference>
<dbReference type="EMBL" id="FNHQ01000020">
    <property type="protein sequence ID" value="SDN02722.1"/>
    <property type="molecule type" value="Genomic_DNA"/>
</dbReference>
<dbReference type="Pfam" id="PF06949">
    <property type="entry name" value="DUF1292"/>
    <property type="match status" value="1"/>
</dbReference>
<name>A0A1G9Y0X3_9FIRM</name>
<dbReference type="InterPro" id="IPR009711">
    <property type="entry name" value="UPF0473"/>
</dbReference>
<keyword evidence="2" id="KW-1185">Reference proteome</keyword>
<dbReference type="Proteomes" id="UP000199309">
    <property type="component" value="Unassembled WGS sequence"/>
</dbReference>